<evidence type="ECO:0000313" key="3">
    <source>
        <dbReference type="Proteomes" id="UP000299102"/>
    </source>
</evidence>
<comment type="caution">
    <text evidence="2">The sequence shown here is derived from an EMBL/GenBank/DDBJ whole genome shotgun (WGS) entry which is preliminary data.</text>
</comment>
<proteinExistence type="predicted"/>
<evidence type="ECO:0000313" key="2">
    <source>
        <dbReference type="EMBL" id="GBP95626.1"/>
    </source>
</evidence>
<accession>A0A4C2A4K0</accession>
<organism evidence="2 3">
    <name type="scientific">Eumeta variegata</name>
    <name type="common">Bagworm moth</name>
    <name type="synonym">Eumeta japonica</name>
    <dbReference type="NCBI Taxonomy" id="151549"/>
    <lineage>
        <taxon>Eukaryota</taxon>
        <taxon>Metazoa</taxon>
        <taxon>Ecdysozoa</taxon>
        <taxon>Arthropoda</taxon>
        <taxon>Hexapoda</taxon>
        <taxon>Insecta</taxon>
        <taxon>Pterygota</taxon>
        <taxon>Neoptera</taxon>
        <taxon>Endopterygota</taxon>
        <taxon>Lepidoptera</taxon>
        <taxon>Glossata</taxon>
        <taxon>Ditrysia</taxon>
        <taxon>Tineoidea</taxon>
        <taxon>Psychidae</taxon>
        <taxon>Oiketicinae</taxon>
        <taxon>Eumeta</taxon>
    </lineage>
</organism>
<name>A0A4C2A4K0_EUMVA</name>
<gene>
    <name evidence="2" type="ORF">EVAR_67596_1</name>
</gene>
<keyword evidence="3" id="KW-1185">Reference proteome</keyword>
<keyword evidence="1" id="KW-0812">Transmembrane</keyword>
<feature type="transmembrane region" description="Helical" evidence="1">
    <location>
        <begin position="26"/>
        <end position="47"/>
    </location>
</feature>
<dbReference type="EMBL" id="BGZK01002660">
    <property type="protein sequence ID" value="GBP95626.1"/>
    <property type="molecule type" value="Genomic_DNA"/>
</dbReference>
<reference evidence="2 3" key="1">
    <citation type="journal article" date="2019" name="Commun. Biol.">
        <title>The bagworm genome reveals a unique fibroin gene that provides high tensile strength.</title>
        <authorList>
            <person name="Kono N."/>
            <person name="Nakamura H."/>
            <person name="Ohtoshi R."/>
            <person name="Tomita M."/>
            <person name="Numata K."/>
            <person name="Arakawa K."/>
        </authorList>
    </citation>
    <scope>NUCLEOTIDE SEQUENCE [LARGE SCALE GENOMIC DNA]</scope>
</reference>
<dbReference type="AlphaFoldDB" id="A0A4C2A4K0"/>
<dbReference type="Proteomes" id="UP000299102">
    <property type="component" value="Unassembled WGS sequence"/>
</dbReference>
<protein>
    <submittedName>
        <fullName evidence="2">Uncharacterized protein</fullName>
    </submittedName>
</protein>
<sequence length="89" mass="10029">MEPTRTRFTKMVKPDVEYRRLLHHNLFYIGSVGGLTMPVGGACLSLAHFMGHNVRRAYQVSETYAEPFTVGMSTPSEFTGRLDARQPIP</sequence>
<evidence type="ECO:0000256" key="1">
    <source>
        <dbReference type="SAM" id="Phobius"/>
    </source>
</evidence>
<keyword evidence="1" id="KW-1133">Transmembrane helix</keyword>
<keyword evidence="1" id="KW-0472">Membrane</keyword>